<evidence type="ECO:0000256" key="4">
    <source>
        <dbReference type="ARBA" id="ARBA00022723"/>
    </source>
</evidence>
<evidence type="ECO:0000259" key="8">
    <source>
        <dbReference type="Pfam" id="PF14537"/>
    </source>
</evidence>
<accession>A0ABU6J0Z9</accession>
<sequence>MRRTDKLAGGLRLAMTAAATMALCLGLAACAPQQPASDANEAAGASTEEQVDAAAEAGMYQSDEQCLSCHGGSYEALASTTADYGMSNPHNSIHGGYNSCVNCHARDKEVTDNQCDNCHTWPHNPETGPGAALSSAA</sequence>
<evidence type="ECO:0000313" key="9">
    <source>
        <dbReference type="EMBL" id="MEC4295812.1"/>
    </source>
</evidence>
<organism evidence="9 10">
    <name type="scientific">Adlercreutzia shanghongiae</name>
    <dbReference type="NCBI Taxonomy" id="3111773"/>
    <lineage>
        <taxon>Bacteria</taxon>
        <taxon>Bacillati</taxon>
        <taxon>Actinomycetota</taxon>
        <taxon>Coriobacteriia</taxon>
        <taxon>Eggerthellales</taxon>
        <taxon>Eggerthellaceae</taxon>
        <taxon>Adlercreutzia</taxon>
    </lineage>
</organism>
<dbReference type="Pfam" id="PF14537">
    <property type="entry name" value="Cytochrom_c3_2"/>
    <property type="match status" value="1"/>
</dbReference>
<dbReference type="EMBL" id="JAYMFH010000017">
    <property type="protein sequence ID" value="MEC4295812.1"/>
    <property type="molecule type" value="Genomic_DNA"/>
</dbReference>
<gene>
    <name evidence="9" type="ORF">VJ920_10875</name>
</gene>
<evidence type="ECO:0000313" key="10">
    <source>
        <dbReference type="Proteomes" id="UP001343724"/>
    </source>
</evidence>
<dbReference type="InterPro" id="IPR036280">
    <property type="entry name" value="Multihaem_cyt_sf"/>
</dbReference>
<keyword evidence="3" id="KW-0349">Heme</keyword>
<dbReference type="PROSITE" id="PS51257">
    <property type="entry name" value="PROKAR_LIPOPROTEIN"/>
    <property type="match status" value="1"/>
</dbReference>
<evidence type="ECO:0000256" key="1">
    <source>
        <dbReference type="ARBA" id="ARBA00004196"/>
    </source>
</evidence>
<evidence type="ECO:0000256" key="3">
    <source>
        <dbReference type="ARBA" id="ARBA00022617"/>
    </source>
</evidence>
<dbReference type="InterPro" id="IPR012286">
    <property type="entry name" value="Tetrahaem_cytochrome"/>
</dbReference>
<protein>
    <submittedName>
        <fullName evidence="9">Cytochrome c3 family protein</fullName>
    </submittedName>
</protein>
<feature type="signal peptide" evidence="7">
    <location>
        <begin position="1"/>
        <end position="22"/>
    </location>
</feature>
<dbReference type="SUPFAM" id="SSF48695">
    <property type="entry name" value="Multiheme cytochromes"/>
    <property type="match status" value="1"/>
</dbReference>
<keyword evidence="7" id="KW-0732">Signal</keyword>
<feature type="chain" id="PRO_5046080228" evidence="7">
    <location>
        <begin position="23"/>
        <end position="137"/>
    </location>
</feature>
<evidence type="ECO:0000256" key="6">
    <source>
        <dbReference type="ARBA" id="ARBA00023004"/>
    </source>
</evidence>
<proteinExistence type="predicted"/>
<name>A0ABU6J0Z9_9ACTN</name>
<keyword evidence="4" id="KW-0479">Metal-binding</keyword>
<comment type="caution">
    <text evidence="9">The sequence shown here is derived from an EMBL/GenBank/DDBJ whole genome shotgun (WGS) entry which is preliminary data.</text>
</comment>
<reference evidence="9 10" key="1">
    <citation type="submission" date="2024-01" db="EMBL/GenBank/DDBJ databases">
        <title>novel species in genus Adlercreutzia.</title>
        <authorList>
            <person name="Liu X."/>
        </authorList>
    </citation>
    <scope>NUCLEOTIDE SEQUENCE [LARGE SCALE GENOMIC DNA]</scope>
    <source>
        <strain evidence="9 10">R22</strain>
    </source>
</reference>
<dbReference type="Proteomes" id="UP001343724">
    <property type="component" value="Unassembled WGS sequence"/>
</dbReference>
<keyword evidence="10" id="KW-1185">Reference proteome</keyword>
<feature type="domain" description="Tetrahaem cytochrome" evidence="8">
    <location>
        <begin position="59"/>
        <end position="120"/>
    </location>
</feature>
<keyword evidence="6" id="KW-0408">Iron</keyword>
<evidence type="ECO:0000256" key="7">
    <source>
        <dbReference type="SAM" id="SignalP"/>
    </source>
</evidence>
<keyword evidence="5" id="KW-0249">Electron transport</keyword>
<dbReference type="SUPFAM" id="SSF46626">
    <property type="entry name" value="Cytochrome c"/>
    <property type="match status" value="1"/>
</dbReference>
<dbReference type="RefSeq" id="WP_326437251.1">
    <property type="nucleotide sequence ID" value="NZ_JAYMFH010000017.1"/>
</dbReference>
<dbReference type="InterPro" id="IPR036909">
    <property type="entry name" value="Cyt_c-like_dom_sf"/>
</dbReference>
<evidence type="ECO:0000256" key="2">
    <source>
        <dbReference type="ARBA" id="ARBA00022448"/>
    </source>
</evidence>
<comment type="subcellular location">
    <subcellularLocation>
        <location evidence="1">Cell envelope</location>
    </subcellularLocation>
</comment>
<keyword evidence="2" id="KW-0813">Transport</keyword>
<dbReference type="Gene3D" id="1.10.1130.10">
    <property type="entry name" value="Flavocytochrome C3, Chain A"/>
    <property type="match status" value="1"/>
</dbReference>
<evidence type="ECO:0000256" key="5">
    <source>
        <dbReference type="ARBA" id="ARBA00022982"/>
    </source>
</evidence>